<proteinExistence type="predicted"/>
<reference evidence="1" key="1">
    <citation type="submission" date="2023-11" db="EMBL/GenBank/DDBJ databases">
        <authorList>
            <person name="Poullet M."/>
        </authorList>
    </citation>
    <scope>NUCLEOTIDE SEQUENCE</scope>
    <source>
        <strain evidence="1">E1834</strain>
    </source>
</reference>
<accession>A0ACB0YPB3</accession>
<name>A0ACB0YPB3_MELEN</name>
<dbReference type="Proteomes" id="UP001497535">
    <property type="component" value="Unassembled WGS sequence"/>
</dbReference>
<evidence type="ECO:0000313" key="1">
    <source>
        <dbReference type="EMBL" id="CAK5056174.1"/>
    </source>
</evidence>
<sequence length="187" mass="21692">MQQIPEDVIKKLSDFDKALTSFEDALDNHLNLQQNEQTSNLDKAKFELATLFAVNSLYWTYLHCKGKDPSQNSELAVELNRTKEYIAKLKQYEDLNKRPKYDGKTVGRFVKHALFNLNEDSQNSRNDEFCQSSIKNQKNNSSFTNCEVTVLSDNEEEGQDDDDDIEVIEDKEEGELEEIPKKKFKKI</sequence>
<gene>
    <name evidence="1" type="ORF">MENTE1834_LOCUS14835</name>
</gene>
<dbReference type="EMBL" id="CAVMJV010000016">
    <property type="protein sequence ID" value="CAK5056174.1"/>
    <property type="molecule type" value="Genomic_DNA"/>
</dbReference>
<organism evidence="1 2">
    <name type="scientific">Meloidogyne enterolobii</name>
    <name type="common">Root-knot nematode worm</name>
    <name type="synonym">Meloidogyne mayaguensis</name>
    <dbReference type="NCBI Taxonomy" id="390850"/>
    <lineage>
        <taxon>Eukaryota</taxon>
        <taxon>Metazoa</taxon>
        <taxon>Ecdysozoa</taxon>
        <taxon>Nematoda</taxon>
        <taxon>Chromadorea</taxon>
        <taxon>Rhabditida</taxon>
        <taxon>Tylenchina</taxon>
        <taxon>Tylenchomorpha</taxon>
        <taxon>Tylenchoidea</taxon>
        <taxon>Meloidogynidae</taxon>
        <taxon>Meloidogyninae</taxon>
        <taxon>Meloidogyne</taxon>
    </lineage>
</organism>
<evidence type="ECO:0000313" key="2">
    <source>
        <dbReference type="Proteomes" id="UP001497535"/>
    </source>
</evidence>
<comment type="caution">
    <text evidence="1">The sequence shown here is derived from an EMBL/GenBank/DDBJ whole genome shotgun (WGS) entry which is preliminary data.</text>
</comment>
<keyword evidence="2" id="KW-1185">Reference proteome</keyword>
<protein>
    <submittedName>
        <fullName evidence="1">Uncharacterized protein</fullName>
    </submittedName>
</protein>